<protein>
    <submittedName>
        <fullName evidence="3">Serine hydrolase</fullName>
    </submittedName>
</protein>
<feature type="domain" description="Beta-lactamase-related" evidence="2">
    <location>
        <begin position="38"/>
        <end position="353"/>
    </location>
</feature>
<dbReference type="Proteomes" id="UP000293296">
    <property type="component" value="Chromosome"/>
</dbReference>
<keyword evidence="4" id="KW-1185">Reference proteome</keyword>
<evidence type="ECO:0000259" key="2">
    <source>
        <dbReference type="Pfam" id="PF00144"/>
    </source>
</evidence>
<organism evidence="3 4">
    <name type="scientific">Solidesulfovibrio carbinolicus</name>
    <dbReference type="NCBI Taxonomy" id="296842"/>
    <lineage>
        <taxon>Bacteria</taxon>
        <taxon>Pseudomonadati</taxon>
        <taxon>Thermodesulfobacteriota</taxon>
        <taxon>Desulfovibrionia</taxon>
        <taxon>Desulfovibrionales</taxon>
        <taxon>Desulfovibrionaceae</taxon>
        <taxon>Solidesulfovibrio</taxon>
    </lineage>
</organism>
<name>A0A4P6HN78_9BACT</name>
<dbReference type="InterPro" id="IPR012338">
    <property type="entry name" value="Beta-lactam/transpept-like"/>
</dbReference>
<accession>A0A4P6HN78</accession>
<dbReference type="InterPro" id="IPR050491">
    <property type="entry name" value="AmpC-like"/>
</dbReference>
<dbReference type="RefSeq" id="WP_129353476.1">
    <property type="nucleotide sequence ID" value="NZ_CP026538.1"/>
</dbReference>
<dbReference type="AlphaFoldDB" id="A0A4P6HN78"/>
<keyword evidence="1" id="KW-0732">Signal</keyword>
<dbReference type="PANTHER" id="PTHR46825">
    <property type="entry name" value="D-ALANYL-D-ALANINE-CARBOXYPEPTIDASE/ENDOPEPTIDASE AMPH"/>
    <property type="match status" value="1"/>
</dbReference>
<evidence type="ECO:0000313" key="3">
    <source>
        <dbReference type="EMBL" id="QAZ68206.1"/>
    </source>
</evidence>
<dbReference type="PANTHER" id="PTHR46825:SF8">
    <property type="entry name" value="BETA-LACTAMASE-RELATED"/>
    <property type="match status" value="1"/>
</dbReference>
<proteinExistence type="predicted"/>
<dbReference type="Pfam" id="PF00144">
    <property type="entry name" value="Beta-lactamase"/>
    <property type="match status" value="1"/>
</dbReference>
<reference evidence="3 4" key="1">
    <citation type="submission" date="2018-02" db="EMBL/GenBank/DDBJ databases">
        <title>Genome sequence of Desulfovibrio carbinolicus DSM 3852.</title>
        <authorList>
            <person name="Wilbanks E."/>
            <person name="Skennerton C.T."/>
            <person name="Orphan V.J."/>
        </authorList>
    </citation>
    <scope>NUCLEOTIDE SEQUENCE [LARGE SCALE GENOMIC DNA]</scope>
    <source>
        <strain evidence="3 4">DSM 3852</strain>
    </source>
</reference>
<evidence type="ECO:0000313" key="4">
    <source>
        <dbReference type="Proteomes" id="UP000293296"/>
    </source>
</evidence>
<keyword evidence="3" id="KW-0378">Hydrolase</keyword>
<dbReference type="OrthoDB" id="9801061at2"/>
<feature type="chain" id="PRO_5020277813" evidence="1">
    <location>
        <begin position="27"/>
        <end position="370"/>
    </location>
</feature>
<sequence length="370" mass="39532">MPFFRCVAFLFALAVLGAAVPRPAPAAPLPGRQTTAHVVEGLTRSGRVHGLVVGYVSPAGQAVYGFGRRDESSRSAAPDGRTLFEIGSITKSFTGILLAQEVIAGKLRDTDPIRLMLPEGTIGKDSPLYWVSHLDLATHTSGLPVAPDNLPSKDPANPLAGYSTGLLLRALETAKPIAPVGQNFYYSNMGAALSGYILARAAGMDYEKLVVERICAPLGMDDTRVTLSEDQRARMTHGHNDKGKVVPNWEVTGLEGAGALRSTADDLLTYAAANLGLIQTPILPAALFAHLPRKHVSDIPALYIGYFWNVMNFAGKAYVLHAGRSGGYFALVLMSPADLSAVVFLSDTEGDFTKESWRLLELLTGKSIKS</sequence>
<dbReference type="GO" id="GO:0016787">
    <property type="term" value="F:hydrolase activity"/>
    <property type="evidence" value="ECO:0007669"/>
    <property type="project" value="UniProtKB-KW"/>
</dbReference>
<feature type="signal peptide" evidence="1">
    <location>
        <begin position="1"/>
        <end position="26"/>
    </location>
</feature>
<gene>
    <name evidence="3" type="ORF">C3Y92_13620</name>
</gene>
<dbReference type="KEGG" id="dcb:C3Y92_13620"/>
<evidence type="ECO:0000256" key="1">
    <source>
        <dbReference type="SAM" id="SignalP"/>
    </source>
</evidence>
<dbReference type="InterPro" id="IPR001466">
    <property type="entry name" value="Beta-lactam-related"/>
</dbReference>
<dbReference type="EMBL" id="CP026538">
    <property type="protein sequence ID" value="QAZ68206.1"/>
    <property type="molecule type" value="Genomic_DNA"/>
</dbReference>
<dbReference type="SUPFAM" id="SSF56601">
    <property type="entry name" value="beta-lactamase/transpeptidase-like"/>
    <property type="match status" value="1"/>
</dbReference>
<dbReference type="Gene3D" id="3.40.710.10">
    <property type="entry name" value="DD-peptidase/beta-lactamase superfamily"/>
    <property type="match status" value="1"/>
</dbReference>